<dbReference type="AlphaFoldDB" id="A0A0X8G674"/>
<evidence type="ECO:0000313" key="9">
    <source>
        <dbReference type="Proteomes" id="UP000059672"/>
    </source>
</evidence>
<dbReference type="Pfam" id="PF00595">
    <property type="entry name" value="PDZ"/>
    <property type="match status" value="1"/>
</dbReference>
<dbReference type="InterPro" id="IPR036034">
    <property type="entry name" value="PDZ_sf"/>
</dbReference>
<dbReference type="EMBL" id="CP013355">
    <property type="protein sequence ID" value="AMC10775.1"/>
    <property type="molecule type" value="Genomic_DNA"/>
</dbReference>
<dbReference type="KEGG" id="lut:Lupro_05760"/>
<sequence length="705" mass="81955">MNRKFKLILPILFVFSLFTSFQTSENTINTDPKDKLLITILRYVLTEGHYKPQKIDDAFSEKVYTRFLEGLDPSKRYFLQSDIDEFSKYKTQIDDQINSEDLSFFVLVYNRFKQRVHESESFYKQLLAHKFNFDKNETIDVAYKNLTYAKNSDEIINTWRKQLKFSTLSRLYDKIAAENDKKKEDKTYRVKSFDILEKEAREATLENMSDYFQRVEELTYSDWFSSYINSIAEEFDPHTTYFDPTVKKRFDISMAGKLEGIGARLTKKNDYTKVIELISGGPAWKQGDLEVGDLILKVAQGNEKPVDIVGMRLDDAIEFIKGKKGTEVKLTLKKLDGTIKVISIIRDVVELEETFVKSSIVKKEGRTFGVINLPKFYIDFDEKNYRNSATDMAQEIERLKKENIEGIVLDLRNNGGGSLKTAIEISGLFINKGPVVQVKYRDRKPNVKRDIDPRMQWNGPLVVLVNELSASASEIFAAAMQDYGRAVIIGGKQTYGKGTVQSVLDLNRYHNLNEDIGALKMTIQKFYRINGGSTQLEGVHSDIMLPDRYTYMNIGERDLENPLKFDKVEPANYTFWNNYENFNQTINRSKKRISNNNYFKLIDQNAKWLKKSQDDTVIYLNYKAYEKDLEYHKNQSLKYKAIGDYTSNLTYTSPLYEKVLLQNDKDLAEKREAWHKNLKNDIYVEEALNVLSDLKIKPQDQLVKN</sequence>
<dbReference type="SUPFAM" id="SSF50156">
    <property type="entry name" value="PDZ domain-like"/>
    <property type="match status" value="1"/>
</dbReference>
<dbReference type="GO" id="GO:0008236">
    <property type="term" value="F:serine-type peptidase activity"/>
    <property type="evidence" value="ECO:0007669"/>
    <property type="project" value="UniProtKB-KW"/>
</dbReference>
<evidence type="ECO:0000313" key="8">
    <source>
        <dbReference type="EMBL" id="AMC10775.1"/>
    </source>
</evidence>
<dbReference type="Pfam" id="PF03572">
    <property type="entry name" value="Peptidase_S41"/>
    <property type="match status" value="1"/>
</dbReference>
<dbReference type="CDD" id="cd06782">
    <property type="entry name" value="cpPDZ_CPP-like"/>
    <property type="match status" value="1"/>
</dbReference>
<dbReference type="GO" id="GO:0004175">
    <property type="term" value="F:endopeptidase activity"/>
    <property type="evidence" value="ECO:0007669"/>
    <property type="project" value="TreeGrafter"/>
</dbReference>
<keyword evidence="3 5" id="KW-0378">Hydrolase</keyword>
<dbReference type="InterPro" id="IPR001478">
    <property type="entry name" value="PDZ"/>
</dbReference>
<dbReference type="PATRIC" id="fig|1622118.3.peg.1198"/>
<dbReference type="Pfam" id="PF17804">
    <property type="entry name" value="TSP_NTD"/>
    <property type="match status" value="1"/>
</dbReference>
<keyword evidence="2 5" id="KW-0645">Protease</keyword>
<feature type="signal peptide" evidence="6">
    <location>
        <begin position="1"/>
        <end position="25"/>
    </location>
</feature>
<dbReference type="NCBIfam" id="TIGR00225">
    <property type="entry name" value="prc"/>
    <property type="match status" value="1"/>
</dbReference>
<dbReference type="InterPro" id="IPR005151">
    <property type="entry name" value="Tail-specific_protease"/>
</dbReference>
<evidence type="ECO:0000256" key="4">
    <source>
        <dbReference type="ARBA" id="ARBA00022825"/>
    </source>
</evidence>
<gene>
    <name evidence="8" type="ORF">Lupro_05760</name>
</gene>
<keyword evidence="4 5" id="KW-0720">Serine protease</keyword>
<dbReference type="FunFam" id="3.90.226.10:FF:000090">
    <property type="entry name" value="Tail-specific protease"/>
    <property type="match status" value="1"/>
</dbReference>
<name>A0A0X8G674_9FLAO</name>
<evidence type="ECO:0000256" key="1">
    <source>
        <dbReference type="ARBA" id="ARBA00009179"/>
    </source>
</evidence>
<dbReference type="CDD" id="cd07560">
    <property type="entry name" value="Peptidase_S41_CPP"/>
    <property type="match status" value="1"/>
</dbReference>
<evidence type="ECO:0000256" key="2">
    <source>
        <dbReference type="ARBA" id="ARBA00022670"/>
    </source>
</evidence>
<dbReference type="Gene3D" id="3.90.226.10">
    <property type="entry name" value="2-enoyl-CoA Hydratase, Chain A, domain 1"/>
    <property type="match status" value="1"/>
</dbReference>
<accession>A0A0X8G674</accession>
<evidence type="ECO:0000256" key="5">
    <source>
        <dbReference type="RuleBase" id="RU004404"/>
    </source>
</evidence>
<dbReference type="Pfam" id="PF11818">
    <property type="entry name" value="DUF3340"/>
    <property type="match status" value="1"/>
</dbReference>
<dbReference type="SMART" id="SM00245">
    <property type="entry name" value="TSPc"/>
    <property type="match status" value="1"/>
</dbReference>
<dbReference type="InterPro" id="IPR040573">
    <property type="entry name" value="TSP_N"/>
</dbReference>
<dbReference type="Proteomes" id="UP000059672">
    <property type="component" value="Chromosome"/>
</dbReference>
<reference evidence="9" key="1">
    <citation type="submission" date="2015-12" db="EMBL/GenBank/DDBJ databases">
        <title>Complete genome sequence of Lutibacter profundus strain LP1.</title>
        <authorList>
            <person name="Wissuwa J."/>
            <person name="Le Moine Bauer S."/>
            <person name="Stokke R."/>
            <person name="Dahle H."/>
            <person name="Steen I.H."/>
        </authorList>
    </citation>
    <scope>NUCLEOTIDE SEQUENCE [LARGE SCALE GENOMIC DNA]</scope>
    <source>
        <strain evidence="9">LP1</strain>
    </source>
</reference>
<keyword evidence="9" id="KW-1185">Reference proteome</keyword>
<dbReference type="GO" id="GO:0007165">
    <property type="term" value="P:signal transduction"/>
    <property type="evidence" value="ECO:0007669"/>
    <property type="project" value="TreeGrafter"/>
</dbReference>
<organism evidence="8 9">
    <name type="scientific">Lutibacter profundi</name>
    <dbReference type="NCBI Taxonomy" id="1622118"/>
    <lineage>
        <taxon>Bacteria</taxon>
        <taxon>Pseudomonadati</taxon>
        <taxon>Bacteroidota</taxon>
        <taxon>Flavobacteriia</taxon>
        <taxon>Flavobacteriales</taxon>
        <taxon>Flavobacteriaceae</taxon>
        <taxon>Lutibacter</taxon>
    </lineage>
</organism>
<protein>
    <submittedName>
        <fullName evidence="8">Tail-specific protease</fullName>
    </submittedName>
</protein>
<dbReference type="Gene3D" id="2.30.42.10">
    <property type="match status" value="1"/>
</dbReference>
<dbReference type="GO" id="GO:0030288">
    <property type="term" value="C:outer membrane-bounded periplasmic space"/>
    <property type="evidence" value="ECO:0007669"/>
    <property type="project" value="TreeGrafter"/>
</dbReference>
<dbReference type="InterPro" id="IPR029045">
    <property type="entry name" value="ClpP/crotonase-like_dom_sf"/>
</dbReference>
<evidence type="ECO:0000256" key="6">
    <source>
        <dbReference type="SAM" id="SignalP"/>
    </source>
</evidence>
<dbReference type="PANTHER" id="PTHR32060">
    <property type="entry name" value="TAIL-SPECIFIC PROTEASE"/>
    <property type="match status" value="1"/>
</dbReference>
<reference evidence="8 9" key="2">
    <citation type="journal article" date="2016" name="Int. J. Syst. Evol. Microbiol.">
        <title>Lutibacter profundi sp. nov., isolated from a deep-sea hydrothermal system on the Arctic Mid-Ocean Ridge and emended description of the genus Lutibacter.</title>
        <authorList>
            <person name="Le Moine Bauer S."/>
            <person name="Roalkvam I."/>
            <person name="Steen I.H."/>
            <person name="Dahle H."/>
        </authorList>
    </citation>
    <scope>NUCLEOTIDE SEQUENCE [LARGE SCALE GENOMIC DNA]</scope>
    <source>
        <strain evidence="8 9">LP1</strain>
    </source>
</reference>
<comment type="similarity">
    <text evidence="1 5">Belongs to the peptidase S41A family.</text>
</comment>
<feature type="domain" description="PDZ" evidence="7">
    <location>
        <begin position="251"/>
        <end position="321"/>
    </location>
</feature>
<dbReference type="PANTHER" id="PTHR32060:SF22">
    <property type="entry name" value="CARBOXYL-TERMINAL-PROCESSING PEPTIDASE 3, CHLOROPLASTIC"/>
    <property type="match status" value="1"/>
</dbReference>
<feature type="chain" id="PRO_5007066263" evidence="6">
    <location>
        <begin position="26"/>
        <end position="705"/>
    </location>
</feature>
<evidence type="ECO:0000259" key="7">
    <source>
        <dbReference type="PROSITE" id="PS50106"/>
    </source>
</evidence>
<proteinExistence type="inferred from homology"/>
<dbReference type="InterPro" id="IPR020992">
    <property type="entry name" value="Tail_Prtase_C"/>
</dbReference>
<evidence type="ECO:0000256" key="3">
    <source>
        <dbReference type="ARBA" id="ARBA00022801"/>
    </source>
</evidence>
<dbReference type="PROSITE" id="PS50106">
    <property type="entry name" value="PDZ"/>
    <property type="match status" value="1"/>
</dbReference>
<dbReference type="STRING" id="1622118.Lupro_05760"/>
<dbReference type="GO" id="GO:0006508">
    <property type="term" value="P:proteolysis"/>
    <property type="evidence" value="ECO:0007669"/>
    <property type="project" value="UniProtKB-KW"/>
</dbReference>
<dbReference type="OrthoDB" id="9812068at2"/>
<dbReference type="RefSeq" id="WP_068207187.1">
    <property type="nucleotide sequence ID" value="NZ_CP013355.1"/>
</dbReference>
<dbReference type="InterPro" id="IPR004447">
    <property type="entry name" value="Peptidase_S41A"/>
</dbReference>
<dbReference type="SMART" id="SM00228">
    <property type="entry name" value="PDZ"/>
    <property type="match status" value="1"/>
</dbReference>
<keyword evidence="6" id="KW-0732">Signal</keyword>
<dbReference type="SUPFAM" id="SSF52096">
    <property type="entry name" value="ClpP/crotonase"/>
    <property type="match status" value="1"/>
</dbReference>